<keyword evidence="3" id="KW-1185">Reference proteome</keyword>
<proteinExistence type="predicted"/>
<dbReference type="Proteomes" id="UP000245133">
    <property type="component" value="Unassembled WGS sequence"/>
</dbReference>
<evidence type="ECO:0000313" key="3">
    <source>
        <dbReference type="Proteomes" id="UP000245133"/>
    </source>
</evidence>
<dbReference type="EMBL" id="BFBB01000003">
    <property type="protein sequence ID" value="GBF49849.1"/>
    <property type="molecule type" value="Genomic_DNA"/>
</dbReference>
<keyword evidence="1" id="KW-0175">Coiled coil</keyword>
<dbReference type="OrthoDB" id="337112at2"/>
<dbReference type="RefSeq" id="WP_108975090.1">
    <property type="nucleotide sequence ID" value="NZ_BFBB01000003.1"/>
</dbReference>
<evidence type="ECO:0000256" key="1">
    <source>
        <dbReference type="SAM" id="Coils"/>
    </source>
</evidence>
<dbReference type="NCBIfam" id="NF047579">
    <property type="entry name" value="LIC_13029_fam"/>
    <property type="match status" value="1"/>
</dbReference>
<reference evidence="2 3" key="1">
    <citation type="submission" date="2018-02" db="EMBL/GenBank/DDBJ databases">
        <title>Novel Leptospira species isolated from soil and water in Japan.</title>
        <authorList>
            <person name="Nakao R."/>
            <person name="Masuzawa T."/>
        </authorList>
    </citation>
    <scope>NUCLEOTIDE SEQUENCE [LARGE SCALE GENOMIC DNA]</scope>
    <source>
        <strain evidence="2 3">YH101</strain>
    </source>
</reference>
<sequence length="305" mass="35205">MDAEKEDRAKALAAIREREQSAQNLVRKEALLCFRIIQRQEEAREGSAQILRDTFIKNFLSLASEFDLKSDEKFRNTLQKVITSSGRFRLADLNEFCTKISQAFRKELLYKKDRRNQFSLDVLFQTIDLLSTGKSEEGGSLADKDTSDLSHTEKESMLQHFRAYNTMNAKILAQSSLKDALLKREQLEDEVALAFKDLTITSVELIFRNIIAQHLLAKKYRCDTLISEWAKEYGFDEEMKQRVAKYIPPDTALLQFRTKYAQAVQSSKNQDQGSLDVFESDLFLLRSLANYFTSWIMQVSEMISG</sequence>
<comment type="caution">
    <text evidence="2">The sequence shown here is derived from an EMBL/GenBank/DDBJ whole genome shotgun (WGS) entry which is preliminary data.</text>
</comment>
<name>A0A2P2DYZ0_9LEPT</name>
<gene>
    <name evidence="2" type="ORF">LPTSP4_13690</name>
</gene>
<organism evidence="2 3">
    <name type="scientific">Leptospira ryugenii</name>
    <dbReference type="NCBI Taxonomy" id="1917863"/>
    <lineage>
        <taxon>Bacteria</taxon>
        <taxon>Pseudomonadati</taxon>
        <taxon>Spirochaetota</taxon>
        <taxon>Spirochaetia</taxon>
        <taxon>Leptospirales</taxon>
        <taxon>Leptospiraceae</taxon>
        <taxon>Leptospira</taxon>
    </lineage>
</organism>
<dbReference type="AlphaFoldDB" id="A0A2P2DYZ0"/>
<accession>A0A2P2DYZ0</accession>
<protein>
    <submittedName>
        <fullName evidence="2">Uncharacterized protein</fullName>
    </submittedName>
</protein>
<evidence type="ECO:0000313" key="2">
    <source>
        <dbReference type="EMBL" id="GBF49849.1"/>
    </source>
</evidence>
<feature type="coiled-coil region" evidence="1">
    <location>
        <begin position="170"/>
        <end position="197"/>
    </location>
</feature>